<accession>A0ABV8GI91</accession>
<reference evidence="4" key="1">
    <citation type="journal article" date="2019" name="Int. J. Syst. Evol. Microbiol.">
        <title>The Global Catalogue of Microorganisms (GCM) 10K type strain sequencing project: providing services to taxonomists for standard genome sequencing and annotation.</title>
        <authorList>
            <consortium name="The Broad Institute Genomics Platform"/>
            <consortium name="The Broad Institute Genome Sequencing Center for Infectious Disease"/>
            <person name="Wu L."/>
            <person name="Ma J."/>
        </authorList>
    </citation>
    <scope>NUCLEOTIDE SEQUENCE [LARGE SCALE GENOMIC DNA]</scope>
    <source>
        <strain evidence="4">TBRC 1276</strain>
    </source>
</reference>
<name>A0ABV8GI91_9ACTN</name>
<evidence type="ECO:0000259" key="2">
    <source>
        <dbReference type="PROSITE" id="PS50208"/>
    </source>
</evidence>
<feature type="region of interest" description="Disordered" evidence="1">
    <location>
        <begin position="499"/>
        <end position="528"/>
    </location>
</feature>
<dbReference type="PROSITE" id="PS50208">
    <property type="entry name" value="CASPASE_P20"/>
    <property type="match status" value="1"/>
</dbReference>
<dbReference type="PANTHER" id="PTHR22576">
    <property type="entry name" value="MUCOSA ASSOCIATED LYMPHOID TISSUE LYMPHOMA TRANSLOCATION PROTEIN 1/PARACASPASE"/>
    <property type="match status" value="1"/>
</dbReference>
<evidence type="ECO:0000256" key="1">
    <source>
        <dbReference type="SAM" id="MobiDB-lite"/>
    </source>
</evidence>
<dbReference type="InterPro" id="IPR001309">
    <property type="entry name" value="Pept_C14_p20"/>
</dbReference>
<protein>
    <submittedName>
        <fullName evidence="3">Caspase domain-containing protein</fullName>
    </submittedName>
</protein>
<dbReference type="NCBIfam" id="NF047832">
    <property type="entry name" value="caspase_w_EACC1"/>
    <property type="match status" value="1"/>
</dbReference>
<feature type="domain" description="Caspase family p20" evidence="2">
    <location>
        <begin position="1"/>
        <end position="130"/>
    </location>
</feature>
<dbReference type="Pfam" id="PF00656">
    <property type="entry name" value="Peptidase_C14"/>
    <property type="match status" value="1"/>
</dbReference>
<dbReference type="InterPro" id="IPR029030">
    <property type="entry name" value="Caspase-like_dom_sf"/>
</dbReference>
<sequence length="592" mass="64733">MTRRALLIANSSYDDPRLRRLRAPPADVAELERVLADPAVGAFEVEVLQEETAARVQERIGALFAGRRPNDVLLLYFSGHGLKDATGGLYLAARDSLVSDLAGTGVTSDFVNTCVRHSRSRRIVIILDCCYSGAFARGIVVRGDRAVHVQERFHGRGFAIITASSAIEYAFEDGVLTETAPRPSTFTRALIEGLDSGAADLDRDQDITLDELYGYVFNEVKRENPAQTPCCWVFGGQGRFVIGRRRGPTPDPPPMPVPQPDELRPPRRAGLLAALPLAAGAGLVWLGAWAELIALLLAGGWLAGRGLLWLAMSQFGSTSVGHEGIRIRPALSELVRWPSVLAIEVWPGSFGGKVAVRRADTTLVHRRMLPGPWFPEEIEKIREWSHAWGSPAPVLHLSRWAVSRRVLTSVVLVLALLAAVDQPWTRLTGPEAVAVPRACEVLDKSTVDKLEVPLSFMIASTPSEDALTSQSSRCRWRVMAMIFDAGGVTLQYDRYERDPRRSGAQRAASQLTEHRNRDGAAGLRRHATSRRLGEESYAAVPGGAPGMWIVRARRANVVVTVELDSRHEMLTLSTPSTLEGVADAALGRVRLR</sequence>
<dbReference type="InterPro" id="IPR052039">
    <property type="entry name" value="Caspase-related_regulators"/>
</dbReference>
<evidence type="ECO:0000313" key="3">
    <source>
        <dbReference type="EMBL" id="MFC4013668.1"/>
    </source>
</evidence>
<proteinExistence type="predicted"/>
<evidence type="ECO:0000313" key="4">
    <source>
        <dbReference type="Proteomes" id="UP001595851"/>
    </source>
</evidence>
<gene>
    <name evidence="3" type="ORF">ACFOY2_41010</name>
</gene>
<dbReference type="SUPFAM" id="SSF52129">
    <property type="entry name" value="Caspase-like"/>
    <property type="match status" value="1"/>
</dbReference>
<dbReference type="PANTHER" id="PTHR22576:SF37">
    <property type="entry name" value="MUCOSA-ASSOCIATED LYMPHOID TISSUE LYMPHOMA TRANSLOCATION PROTEIN 1"/>
    <property type="match status" value="1"/>
</dbReference>
<comment type="caution">
    <text evidence="3">The sequence shown here is derived from an EMBL/GenBank/DDBJ whole genome shotgun (WGS) entry which is preliminary data.</text>
</comment>
<dbReference type="Gene3D" id="3.40.50.1460">
    <property type="match status" value="1"/>
</dbReference>
<dbReference type="InterPro" id="IPR011600">
    <property type="entry name" value="Pept_C14_caspase"/>
</dbReference>
<dbReference type="Proteomes" id="UP001595851">
    <property type="component" value="Unassembled WGS sequence"/>
</dbReference>
<dbReference type="EMBL" id="JBHSBI010000029">
    <property type="protein sequence ID" value="MFC4013668.1"/>
    <property type="molecule type" value="Genomic_DNA"/>
</dbReference>
<dbReference type="RefSeq" id="WP_379533525.1">
    <property type="nucleotide sequence ID" value="NZ_JBHSBI010000029.1"/>
</dbReference>
<keyword evidence="4" id="KW-1185">Reference proteome</keyword>
<organism evidence="3 4">
    <name type="scientific">Nonomuraea purpurea</name>
    <dbReference type="NCBI Taxonomy" id="1849276"/>
    <lineage>
        <taxon>Bacteria</taxon>
        <taxon>Bacillati</taxon>
        <taxon>Actinomycetota</taxon>
        <taxon>Actinomycetes</taxon>
        <taxon>Streptosporangiales</taxon>
        <taxon>Streptosporangiaceae</taxon>
        <taxon>Nonomuraea</taxon>
    </lineage>
</organism>